<gene>
    <name evidence="3" type="ORF">EW145_g5849</name>
</gene>
<evidence type="ECO:0000313" key="4">
    <source>
        <dbReference type="Proteomes" id="UP000308199"/>
    </source>
</evidence>
<feature type="compositionally biased region" description="Polar residues" evidence="1">
    <location>
        <begin position="201"/>
        <end position="210"/>
    </location>
</feature>
<keyword evidence="4" id="KW-1185">Reference proteome</keyword>
<feature type="compositionally biased region" description="Polar residues" evidence="1">
    <location>
        <begin position="329"/>
        <end position="340"/>
    </location>
</feature>
<dbReference type="AlphaFoldDB" id="A0A4S4KYK7"/>
<evidence type="ECO:0008006" key="5">
    <source>
        <dbReference type="Google" id="ProtNLM"/>
    </source>
</evidence>
<feature type="compositionally biased region" description="Basic residues" evidence="1">
    <location>
        <begin position="539"/>
        <end position="554"/>
    </location>
</feature>
<keyword evidence="2" id="KW-0732">Signal</keyword>
<evidence type="ECO:0000313" key="3">
    <source>
        <dbReference type="EMBL" id="THH03989.1"/>
    </source>
</evidence>
<name>A0A4S4KYK7_9AGAM</name>
<reference evidence="3 4" key="1">
    <citation type="submission" date="2019-02" db="EMBL/GenBank/DDBJ databases">
        <title>Genome sequencing of the rare red list fungi Phellinidium pouzarii.</title>
        <authorList>
            <person name="Buettner E."/>
            <person name="Kellner H."/>
        </authorList>
    </citation>
    <scope>NUCLEOTIDE SEQUENCE [LARGE SCALE GENOMIC DNA]</scope>
    <source>
        <strain evidence="3 4">DSM 108285</strain>
    </source>
</reference>
<sequence length="712" mass="79181">MSSATVLSLGIGLAFRAFINTYCGPQNDKTAGVLLGVWDGIVAYRAWRSTELLEPTTLVELIFCVCFDVLFHGSVLRTVCLILGAVLGVLMADALPVLWDDLDIPVLTVQAMRIINDFDSSVALSEFSDDVTLVYEEYSTTEWITGQRKAPKAKSRQRSAVDIDKRISRTKSWIRKAEAAIPPLPVPPPLSIINIDVQPPSSASRISSPTIKAEKSITRSESPHLRESIMSASRAATPQARYTPISPSLAEFRTKQDFYIGGSEAITSSGALPSLPFTPRDKRHLRKARASSSAHVTEQLTGSYVENVGDRVEIPRAPAITERSEHHTSISLGNAHTTSLHPLKSPRIASRPISPIREVVIDYSDEMTKIIIPPAAEARPLIKITSHISEEPLQPSEDNDHPEDLPREPSEDVDVLELDPIVKSLPRSHSFPFEVYAVDEPSSDARYRVPVEHTFRSRRSSVTGWQNQPWNHVLAPSTPSIGSGEQKVSPEHESHRYTFGDREAVSEYKDTGFRMSSIIGTSLELETPPRSVPESAKSSHSRRGRSVTPRHSRKNTLELDVQEDVIVIAPSAANLSNHPHSPVGSWHATLNARDRSASRVDIEHPREGPSPIHPDQQFHVEQSLISSPLIEESVLSDGPKASIFLRAQEYRKQAYDVEARCKALHAMRREAQSQGRRAEAFVLSFEIEDAETLAKQLHRKAERRFYMGRFHF</sequence>
<proteinExistence type="predicted"/>
<accession>A0A4S4KYK7</accession>
<dbReference type="EMBL" id="SGPK01000389">
    <property type="protein sequence ID" value="THH03989.1"/>
    <property type="molecule type" value="Genomic_DNA"/>
</dbReference>
<organism evidence="3 4">
    <name type="scientific">Phellinidium pouzarii</name>
    <dbReference type="NCBI Taxonomy" id="167371"/>
    <lineage>
        <taxon>Eukaryota</taxon>
        <taxon>Fungi</taxon>
        <taxon>Dikarya</taxon>
        <taxon>Basidiomycota</taxon>
        <taxon>Agaricomycotina</taxon>
        <taxon>Agaricomycetes</taxon>
        <taxon>Hymenochaetales</taxon>
        <taxon>Hymenochaetaceae</taxon>
        <taxon>Phellinidium</taxon>
    </lineage>
</organism>
<feature type="region of interest" description="Disordered" evidence="1">
    <location>
        <begin position="323"/>
        <end position="347"/>
    </location>
</feature>
<feature type="compositionally biased region" description="Basic and acidic residues" evidence="1">
    <location>
        <begin position="212"/>
        <end position="225"/>
    </location>
</feature>
<evidence type="ECO:0000256" key="2">
    <source>
        <dbReference type="SAM" id="SignalP"/>
    </source>
</evidence>
<feature type="compositionally biased region" description="Basic and acidic residues" evidence="1">
    <location>
        <begin position="398"/>
        <end position="410"/>
    </location>
</feature>
<feature type="region of interest" description="Disordered" evidence="1">
    <location>
        <begin position="477"/>
        <end position="496"/>
    </location>
</feature>
<dbReference type="OrthoDB" id="3268502at2759"/>
<dbReference type="Proteomes" id="UP000308199">
    <property type="component" value="Unassembled WGS sequence"/>
</dbReference>
<feature type="chain" id="PRO_5020905426" description="DUF4203 domain-containing protein" evidence="2">
    <location>
        <begin position="17"/>
        <end position="712"/>
    </location>
</feature>
<feature type="region of interest" description="Disordered" evidence="1">
    <location>
        <begin position="201"/>
        <end position="225"/>
    </location>
</feature>
<feature type="region of interest" description="Disordered" evidence="1">
    <location>
        <begin position="521"/>
        <end position="558"/>
    </location>
</feature>
<feature type="signal peptide" evidence="2">
    <location>
        <begin position="1"/>
        <end position="16"/>
    </location>
</feature>
<feature type="region of interest" description="Disordered" evidence="1">
    <location>
        <begin position="388"/>
        <end position="412"/>
    </location>
</feature>
<evidence type="ECO:0000256" key="1">
    <source>
        <dbReference type="SAM" id="MobiDB-lite"/>
    </source>
</evidence>
<comment type="caution">
    <text evidence="3">The sequence shown here is derived from an EMBL/GenBank/DDBJ whole genome shotgun (WGS) entry which is preliminary data.</text>
</comment>
<protein>
    <recommendedName>
        <fullName evidence="5">DUF4203 domain-containing protein</fullName>
    </recommendedName>
</protein>